<comment type="caution">
    <text evidence="3">The sequence shown here is derived from an EMBL/GenBank/DDBJ whole genome shotgun (WGS) entry which is preliminary data.</text>
</comment>
<dbReference type="Proteomes" id="UP000835052">
    <property type="component" value="Unassembled WGS sequence"/>
</dbReference>
<dbReference type="GO" id="GO:0051082">
    <property type="term" value="F:unfolded protein binding"/>
    <property type="evidence" value="ECO:0007669"/>
    <property type="project" value="TreeGrafter"/>
</dbReference>
<dbReference type="GO" id="GO:0070072">
    <property type="term" value="P:vacuolar proton-transporting V-type ATPase complex assembly"/>
    <property type="evidence" value="ECO:0007669"/>
    <property type="project" value="InterPro"/>
</dbReference>
<evidence type="ECO:0000256" key="1">
    <source>
        <dbReference type="ARBA" id="ARBA00093634"/>
    </source>
</evidence>
<organism evidence="3 4">
    <name type="scientific">Caenorhabditis auriculariae</name>
    <dbReference type="NCBI Taxonomy" id="2777116"/>
    <lineage>
        <taxon>Eukaryota</taxon>
        <taxon>Metazoa</taxon>
        <taxon>Ecdysozoa</taxon>
        <taxon>Nematoda</taxon>
        <taxon>Chromadorea</taxon>
        <taxon>Rhabditida</taxon>
        <taxon>Rhabditina</taxon>
        <taxon>Rhabditomorpha</taxon>
        <taxon>Rhabditoidea</taxon>
        <taxon>Rhabditidae</taxon>
        <taxon>Peloderinae</taxon>
        <taxon>Caenorhabditis</taxon>
    </lineage>
</organism>
<evidence type="ECO:0000313" key="4">
    <source>
        <dbReference type="Proteomes" id="UP000835052"/>
    </source>
</evidence>
<dbReference type="AlphaFoldDB" id="A0A8S1GPI4"/>
<reference evidence="3" key="1">
    <citation type="submission" date="2020-10" db="EMBL/GenBank/DDBJ databases">
        <authorList>
            <person name="Kikuchi T."/>
        </authorList>
    </citation>
    <scope>NUCLEOTIDE SEQUENCE</scope>
    <source>
        <strain evidence="3">NKZ352</strain>
    </source>
</reference>
<dbReference type="EMBL" id="CAJGYM010000001">
    <property type="protein sequence ID" value="CAD6184662.1"/>
    <property type="molecule type" value="Genomic_DNA"/>
</dbReference>
<dbReference type="InterPro" id="IPR040357">
    <property type="entry name" value="Vma22/CCDC115"/>
</dbReference>
<feature type="compositionally biased region" description="Basic and acidic residues" evidence="2">
    <location>
        <begin position="64"/>
        <end position="74"/>
    </location>
</feature>
<dbReference type="OrthoDB" id="5826082at2759"/>
<gene>
    <name evidence="3" type="ORF">CAUJ_LOCUS581</name>
</gene>
<dbReference type="PANTHER" id="PTHR31996">
    <property type="entry name" value="COILED-COIL DOMAIN-CONTAINING PROTEIN 115"/>
    <property type="match status" value="1"/>
</dbReference>
<dbReference type="PANTHER" id="PTHR31996:SF2">
    <property type="entry name" value="COILED-COIL DOMAIN-CONTAINING PROTEIN 115"/>
    <property type="match status" value="1"/>
</dbReference>
<protein>
    <recommendedName>
        <fullName evidence="1">Vacuolar ATPase assembly protein VMA22</fullName>
    </recommendedName>
</protein>
<feature type="region of interest" description="Disordered" evidence="2">
    <location>
        <begin position="62"/>
        <end position="97"/>
    </location>
</feature>
<keyword evidence="4" id="KW-1185">Reference proteome</keyword>
<evidence type="ECO:0000313" key="3">
    <source>
        <dbReference type="EMBL" id="CAD6184662.1"/>
    </source>
</evidence>
<proteinExistence type="predicted"/>
<name>A0A8S1GPI4_9PELO</name>
<accession>A0A8S1GPI4</accession>
<sequence>MNLVDQYVSLQNQLAVHLSDAGISISKAKSLQGLALSSVISVDTHEMEPIVKIDINEAGSFSLHQEKEAKDSKPTTRNRKQKEKDEDEKEEKEAKTVKKSNFRPFGILEPLPAKEARHHLSDAINVICELASLQYALKQCDEKISSTLETIKTDEKLMSELSKLVV</sequence>
<evidence type="ECO:0000256" key="2">
    <source>
        <dbReference type="SAM" id="MobiDB-lite"/>
    </source>
</evidence>